<sequence>MPPIQFSHVTMSADEFVAVNFRLWRAAPATRRNHWILGVGLALLTASLVMELMNTRGHITTWSTPALLVVGVAYGLLRAALVRRQLRRGYTQNPVLQQPADFTLTDEALQGNSAVGEFRTPWNAIRRAVRVGPDWLLLYPTQAACYYLDLRCLIAPATLAAVEALLVQHSISLRQLT</sequence>
<accession>A0ABS3TDY6</accession>
<comment type="caution">
    <text evidence="3">The sequence shown here is derived from an EMBL/GenBank/DDBJ whole genome shotgun (WGS) entry which is preliminary data.</text>
</comment>
<evidence type="ECO:0000313" key="4">
    <source>
        <dbReference type="Proteomes" id="UP000670527"/>
    </source>
</evidence>
<name>A0ABS3TDY6_9BACT</name>
<keyword evidence="1" id="KW-0472">Membrane</keyword>
<protein>
    <recommendedName>
        <fullName evidence="2">YcxB-like C-terminal domain-containing protein</fullName>
    </recommendedName>
</protein>
<keyword evidence="4" id="KW-1185">Reference proteome</keyword>
<dbReference type="Pfam" id="PF14317">
    <property type="entry name" value="YcxB"/>
    <property type="match status" value="1"/>
</dbReference>
<organism evidence="3 4">
    <name type="scientific">Hymenobacter defluvii</name>
    <dbReference type="NCBI Taxonomy" id="2054411"/>
    <lineage>
        <taxon>Bacteria</taxon>
        <taxon>Pseudomonadati</taxon>
        <taxon>Bacteroidota</taxon>
        <taxon>Cytophagia</taxon>
        <taxon>Cytophagales</taxon>
        <taxon>Hymenobacteraceae</taxon>
        <taxon>Hymenobacter</taxon>
    </lineage>
</organism>
<dbReference type="EMBL" id="JAGETX010000008">
    <property type="protein sequence ID" value="MBO3271871.1"/>
    <property type="molecule type" value="Genomic_DNA"/>
</dbReference>
<dbReference type="RefSeq" id="WP_208308174.1">
    <property type="nucleotide sequence ID" value="NZ_JAGETX010000008.1"/>
</dbReference>
<reference evidence="3 4" key="1">
    <citation type="submission" date="2021-03" db="EMBL/GenBank/DDBJ databases">
        <authorList>
            <person name="Kim M.K."/>
        </authorList>
    </citation>
    <scope>NUCLEOTIDE SEQUENCE [LARGE SCALE GENOMIC DNA]</scope>
    <source>
        <strain evidence="3 4">BT507</strain>
    </source>
</reference>
<dbReference type="InterPro" id="IPR025588">
    <property type="entry name" value="YcxB-like_C"/>
</dbReference>
<keyword evidence="1" id="KW-1133">Transmembrane helix</keyword>
<feature type="domain" description="YcxB-like C-terminal" evidence="2">
    <location>
        <begin position="104"/>
        <end position="166"/>
    </location>
</feature>
<evidence type="ECO:0000259" key="2">
    <source>
        <dbReference type="Pfam" id="PF14317"/>
    </source>
</evidence>
<dbReference type="Proteomes" id="UP000670527">
    <property type="component" value="Unassembled WGS sequence"/>
</dbReference>
<proteinExistence type="predicted"/>
<keyword evidence="1" id="KW-0812">Transmembrane</keyword>
<evidence type="ECO:0000256" key="1">
    <source>
        <dbReference type="SAM" id="Phobius"/>
    </source>
</evidence>
<feature type="transmembrane region" description="Helical" evidence="1">
    <location>
        <begin position="59"/>
        <end position="77"/>
    </location>
</feature>
<gene>
    <name evidence="3" type="ORF">J4D97_14525</name>
</gene>
<feature type="transmembrane region" description="Helical" evidence="1">
    <location>
        <begin position="35"/>
        <end position="53"/>
    </location>
</feature>
<evidence type="ECO:0000313" key="3">
    <source>
        <dbReference type="EMBL" id="MBO3271871.1"/>
    </source>
</evidence>